<organism evidence="7 8">
    <name type="scientific">Paenibacillus spiritus</name>
    <dbReference type="NCBI Taxonomy" id="2496557"/>
    <lineage>
        <taxon>Bacteria</taxon>
        <taxon>Bacillati</taxon>
        <taxon>Bacillota</taxon>
        <taxon>Bacilli</taxon>
        <taxon>Bacillales</taxon>
        <taxon>Paenibacillaceae</taxon>
        <taxon>Paenibacillus</taxon>
    </lineage>
</organism>
<dbReference type="GO" id="GO:0019354">
    <property type="term" value="P:siroheme biosynthetic process"/>
    <property type="evidence" value="ECO:0007669"/>
    <property type="project" value="UniProtKB-UniPathway"/>
</dbReference>
<dbReference type="EC" id="1.3.1.76" evidence="2"/>
<dbReference type="OrthoDB" id="9773765at2"/>
<dbReference type="SUPFAM" id="SSF51735">
    <property type="entry name" value="NAD(P)-binding Rossmann-fold domains"/>
    <property type="match status" value="1"/>
</dbReference>
<dbReference type="PANTHER" id="PTHR35330:SF1">
    <property type="entry name" value="SIROHEME BIOSYNTHESIS PROTEIN MET8"/>
    <property type="match status" value="1"/>
</dbReference>
<dbReference type="InterPro" id="IPR028161">
    <property type="entry name" value="Met8-like"/>
</dbReference>
<evidence type="ECO:0000256" key="6">
    <source>
        <dbReference type="ARBA" id="ARBA00047561"/>
    </source>
</evidence>
<dbReference type="UniPathway" id="UPA00262">
    <property type="reaction ID" value="UER00222"/>
</dbReference>
<evidence type="ECO:0000256" key="4">
    <source>
        <dbReference type="ARBA" id="ARBA00023027"/>
    </source>
</evidence>
<dbReference type="InterPro" id="IPR006367">
    <property type="entry name" value="Sirohaem_synthase_N"/>
</dbReference>
<dbReference type="InterPro" id="IPR036291">
    <property type="entry name" value="NAD(P)-bd_dom_sf"/>
</dbReference>
<dbReference type="Gene3D" id="3.40.50.720">
    <property type="entry name" value="NAD(P)-binding Rossmann-like Domain"/>
    <property type="match status" value="1"/>
</dbReference>
<comment type="pathway">
    <text evidence="1">Porphyrin-containing compound metabolism; siroheme biosynthesis; sirohydrochlorin from precorrin-2: step 1/1.</text>
</comment>
<accession>A0A5J5G138</accession>
<dbReference type="Pfam" id="PF13241">
    <property type="entry name" value="NAD_binding_7"/>
    <property type="match status" value="1"/>
</dbReference>
<evidence type="ECO:0000313" key="7">
    <source>
        <dbReference type="EMBL" id="KAA9000385.1"/>
    </source>
</evidence>
<dbReference type="AlphaFoldDB" id="A0A5J5G138"/>
<proteinExistence type="predicted"/>
<comment type="catalytic activity">
    <reaction evidence="6">
        <text>precorrin-2 + NAD(+) = sirohydrochlorin + NADH + 2 H(+)</text>
        <dbReference type="Rhea" id="RHEA:15613"/>
        <dbReference type="ChEBI" id="CHEBI:15378"/>
        <dbReference type="ChEBI" id="CHEBI:57540"/>
        <dbReference type="ChEBI" id="CHEBI:57945"/>
        <dbReference type="ChEBI" id="CHEBI:58351"/>
        <dbReference type="ChEBI" id="CHEBI:58827"/>
        <dbReference type="EC" id="1.3.1.76"/>
    </reaction>
</comment>
<dbReference type="RefSeq" id="WP_150459014.1">
    <property type="nucleotide sequence ID" value="NZ_VYKK01000021.1"/>
</dbReference>
<dbReference type="EMBL" id="VYKK01000021">
    <property type="protein sequence ID" value="KAA9000385.1"/>
    <property type="molecule type" value="Genomic_DNA"/>
</dbReference>
<keyword evidence="3" id="KW-0560">Oxidoreductase</keyword>
<evidence type="ECO:0000313" key="8">
    <source>
        <dbReference type="Proteomes" id="UP000367750"/>
    </source>
</evidence>
<gene>
    <name evidence="7" type="ORF">F4V43_14745</name>
</gene>
<comment type="caution">
    <text evidence="7">The sequence shown here is derived from an EMBL/GenBank/DDBJ whole genome shotgun (WGS) entry which is preliminary data.</text>
</comment>
<dbReference type="Proteomes" id="UP000367750">
    <property type="component" value="Unassembled WGS sequence"/>
</dbReference>
<protein>
    <recommendedName>
        <fullName evidence="2">precorrin-2 dehydrogenase</fullName>
        <ecNumber evidence="2">1.3.1.76</ecNumber>
    </recommendedName>
</protein>
<dbReference type="PANTHER" id="PTHR35330">
    <property type="entry name" value="SIROHEME BIOSYNTHESIS PROTEIN MET8"/>
    <property type="match status" value="1"/>
</dbReference>
<name>A0A5J5G138_9BACL</name>
<dbReference type="NCBIfam" id="TIGR01470">
    <property type="entry name" value="cysG_Nterm"/>
    <property type="match status" value="1"/>
</dbReference>
<evidence type="ECO:0000256" key="3">
    <source>
        <dbReference type="ARBA" id="ARBA00023002"/>
    </source>
</evidence>
<keyword evidence="4" id="KW-0520">NAD</keyword>
<dbReference type="Gene3D" id="1.10.8.610">
    <property type="entry name" value="SirC, precorrin-2 dehydrogenase, C-terminal helical domain-like"/>
    <property type="match status" value="1"/>
</dbReference>
<evidence type="ECO:0000256" key="2">
    <source>
        <dbReference type="ARBA" id="ARBA00012400"/>
    </source>
</evidence>
<dbReference type="GO" id="GO:0004325">
    <property type="term" value="F:ferrochelatase activity"/>
    <property type="evidence" value="ECO:0007669"/>
    <property type="project" value="InterPro"/>
</dbReference>
<dbReference type="GO" id="GO:0043115">
    <property type="term" value="F:precorrin-2 dehydrogenase activity"/>
    <property type="evidence" value="ECO:0007669"/>
    <property type="project" value="UniProtKB-EC"/>
</dbReference>
<keyword evidence="5" id="KW-0627">Porphyrin biosynthesis</keyword>
<reference evidence="7 8" key="1">
    <citation type="submission" date="2019-09" db="EMBL/GenBank/DDBJ databases">
        <title>Bacillus ochoae sp. nov., Paenibacillus whitsoniae sp. nov., Paenibacillus spiritus sp. nov. Isolated from the Mars Exploration Rover during spacecraft assembly.</title>
        <authorList>
            <person name="Seuylemezian A."/>
            <person name="Vaishampayan P."/>
        </authorList>
    </citation>
    <scope>NUCLEOTIDE SEQUENCE [LARGE SCALE GENOMIC DNA]</scope>
    <source>
        <strain evidence="7 8">MER_111</strain>
    </source>
</reference>
<evidence type="ECO:0000256" key="1">
    <source>
        <dbReference type="ARBA" id="ARBA00005010"/>
    </source>
</evidence>
<dbReference type="SUPFAM" id="SSF75615">
    <property type="entry name" value="Siroheme synthase middle domains-like"/>
    <property type="match status" value="1"/>
</dbReference>
<evidence type="ECO:0000256" key="5">
    <source>
        <dbReference type="ARBA" id="ARBA00023244"/>
    </source>
</evidence>
<dbReference type="InterPro" id="IPR042518">
    <property type="entry name" value="SirC_C"/>
</dbReference>
<sequence length="217" mass="23509">MAVYLPIMLDCRGRRCLVVGGGAVAVRKIRSLLEAQALVTVVSPALAPGLEELAAAGAVDWRRRAFAPGDTAGAWLVFAATGDREVNAAAVREAKAAGIPVSAADDPEAGDFISPAVVRRGRLTVAVSTSGAGPGAAAGIAAALEDFLGEGYEPYLDWLHRMRSEIKRREPRPEIRRKLLRKLASPEEFEAFQGRDWMAEEWSPERIEAWMTENREE</sequence>
<keyword evidence="8" id="KW-1185">Reference proteome</keyword>